<evidence type="ECO:0000259" key="20">
    <source>
        <dbReference type="PROSITE" id="PS51383"/>
    </source>
</evidence>
<dbReference type="EC" id="5.1.99.6" evidence="19"/>
<name>A0A7Y0GBQ5_9SPHN</name>
<feature type="binding site" evidence="17">
    <location>
        <position position="417"/>
    </location>
    <ligand>
        <name>AMP</name>
        <dbReference type="ChEBI" id="CHEBI:456215"/>
    </ligand>
</feature>
<organism evidence="22 23">
    <name type="scientific">Novosphingobium olei</name>
    <dbReference type="NCBI Taxonomy" id="2728851"/>
    <lineage>
        <taxon>Bacteria</taxon>
        <taxon>Pseudomonadati</taxon>
        <taxon>Pseudomonadota</taxon>
        <taxon>Alphaproteobacteria</taxon>
        <taxon>Sphingomonadales</taxon>
        <taxon>Sphingomonadaceae</taxon>
        <taxon>Novosphingobium</taxon>
    </lineage>
</organism>
<comment type="similarity">
    <text evidence="17">Belongs to the NnrD/CARKD family.</text>
</comment>
<evidence type="ECO:0000256" key="7">
    <source>
        <dbReference type="ARBA" id="ARBA00022840"/>
    </source>
</evidence>
<evidence type="ECO:0000256" key="4">
    <source>
        <dbReference type="ARBA" id="ARBA00009524"/>
    </source>
</evidence>
<comment type="function">
    <text evidence="18">Catalyzes the epimerization of the S- and R-forms of NAD(P)HX, a damaged form of NAD(P)H that is a result of enzymatic or heat-dependent hydration. This is a prerequisite for the S-specific NAD(P)H-hydrate dehydratase to allow the repair of both epimers of NAD(P)HX.</text>
</comment>
<comment type="catalytic activity">
    <reaction evidence="2 18 19">
        <text>(6R)-NADPHX = (6S)-NADPHX</text>
        <dbReference type="Rhea" id="RHEA:32227"/>
        <dbReference type="ChEBI" id="CHEBI:64076"/>
        <dbReference type="ChEBI" id="CHEBI:64077"/>
        <dbReference type="EC" id="5.1.99.6"/>
    </reaction>
</comment>
<comment type="similarity">
    <text evidence="3 19">In the N-terminal section; belongs to the NnrE/AIBP family.</text>
</comment>
<evidence type="ECO:0000256" key="18">
    <source>
        <dbReference type="HAMAP-Rule" id="MF_01966"/>
    </source>
</evidence>
<dbReference type="GO" id="GO:0110051">
    <property type="term" value="P:metabolite repair"/>
    <property type="evidence" value="ECO:0007669"/>
    <property type="project" value="TreeGrafter"/>
</dbReference>
<evidence type="ECO:0000313" key="22">
    <source>
        <dbReference type="EMBL" id="NML94882.1"/>
    </source>
</evidence>
<protein>
    <recommendedName>
        <fullName evidence="19">Bifunctional NAD(P)H-hydrate repair enzyme</fullName>
    </recommendedName>
    <alternativeName>
        <fullName evidence="19">Nicotinamide nucleotide repair protein</fullName>
    </alternativeName>
    <domain>
        <recommendedName>
            <fullName evidence="19">ADP-dependent (S)-NAD(P)H-hydrate dehydratase</fullName>
            <ecNumber evidence="19">4.2.1.136</ecNumber>
        </recommendedName>
        <alternativeName>
            <fullName evidence="19">ADP-dependent NAD(P)HX dehydratase</fullName>
        </alternativeName>
    </domain>
    <domain>
        <recommendedName>
            <fullName evidence="19">NAD(P)H-hydrate epimerase</fullName>
            <ecNumber evidence="19">5.1.99.6</ecNumber>
        </recommendedName>
    </domain>
</protein>
<dbReference type="PROSITE" id="PS51383">
    <property type="entry name" value="YJEF_C_3"/>
    <property type="match status" value="1"/>
</dbReference>
<feature type="binding site" evidence="17">
    <location>
        <begin position="388"/>
        <end position="392"/>
    </location>
    <ligand>
        <name>AMP</name>
        <dbReference type="ChEBI" id="CHEBI:456215"/>
    </ligand>
</feature>
<dbReference type="NCBIfam" id="TIGR00196">
    <property type="entry name" value="yjeF_cterm"/>
    <property type="match status" value="1"/>
</dbReference>
<comment type="function">
    <text evidence="17">Catalyzes the dehydration of the S-form of NAD(P)HX at the expense of ADP, which is converted to AMP. Together with NAD(P)HX epimerase, which catalyzes the epimerization of the S- and R-forms, the enzyme allows the repair of both epimers of NAD(P)HX, a damaged form of NAD(P)H that is a result of enzymatic or heat-dependent hydration.</text>
</comment>
<dbReference type="Gene3D" id="3.40.1190.20">
    <property type="match status" value="1"/>
</dbReference>
<dbReference type="PANTHER" id="PTHR12592">
    <property type="entry name" value="ATP-DEPENDENT (S)-NAD(P)H-HYDRATE DEHYDRATASE FAMILY MEMBER"/>
    <property type="match status" value="1"/>
</dbReference>
<comment type="cofactor">
    <cofactor evidence="18 19">
        <name>K(+)</name>
        <dbReference type="ChEBI" id="CHEBI:29103"/>
    </cofactor>
    <text evidence="18 19">Binds 1 potassium ion per subunit.</text>
</comment>
<dbReference type="NCBIfam" id="TIGR00197">
    <property type="entry name" value="yjeF_nterm"/>
    <property type="match status" value="1"/>
</dbReference>
<keyword evidence="11 18" id="KW-0413">Isomerase</keyword>
<evidence type="ECO:0000256" key="8">
    <source>
        <dbReference type="ARBA" id="ARBA00022857"/>
    </source>
</evidence>
<dbReference type="GO" id="GO:0052855">
    <property type="term" value="F:ADP-dependent NAD(P)H-hydrate dehydratase activity"/>
    <property type="evidence" value="ECO:0007669"/>
    <property type="project" value="UniProtKB-UniRule"/>
</dbReference>
<evidence type="ECO:0000256" key="15">
    <source>
        <dbReference type="ARBA" id="ARBA00048238"/>
    </source>
</evidence>
<keyword evidence="12 17" id="KW-0456">Lyase</keyword>
<comment type="cofactor">
    <cofactor evidence="17">
        <name>Mg(2+)</name>
        <dbReference type="ChEBI" id="CHEBI:18420"/>
    </cofactor>
</comment>
<keyword evidence="7 17" id="KW-0067">ATP-binding</keyword>
<keyword evidence="6 17" id="KW-0547">Nucleotide-binding</keyword>
<reference evidence="22 23" key="1">
    <citation type="submission" date="2020-04" db="EMBL/GenBank/DDBJ databases">
        <title>Novosphingobium sp. TW-4 isolated from soil.</title>
        <authorList>
            <person name="Dahal R.H."/>
            <person name="Chaudhary D.K."/>
        </authorList>
    </citation>
    <scope>NUCLEOTIDE SEQUENCE [LARGE SCALE GENOMIC DNA]</scope>
    <source>
        <strain evidence="22 23">TW-4</strain>
    </source>
</reference>
<comment type="catalytic activity">
    <reaction evidence="16 17 19">
        <text>(6S)-NADPHX + ADP = AMP + phosphate + NADPH + H(+)</text>
        <dbReference type="Rhea" id="RHEA:32235"/>
        <dbReference type="ChEBI" id="CHEBI:15378"/>
        <dbReference type="ChEBI" id="CHEBI:43474"/>
        <dbReference type="ChEBI" id="CHEBI:57783"/>
        <dbReference type="ChEBI" id="CHEBI:64076"/>
        <dbReference type="ChEBI" id="CHEBI:456215"/>
        <dbReference type="ChEBI" id="CHEBI:456216"/>
        <dbReference type="EC" id="4.2.1.136"/>
    </reaction>
</comment>
<comment type="similarity">
    <text evidence="18">Belongs to the NnrE/AIBP family.</text>
</comment>
<evidence type="ECO:0000256" key="16">
    <source>
        <dbReference type="ARBA" id="ARBA00049209"/>
    </source>
</evidence>
<feature type="binding site" evidence="18">
    <location>
        <position position="157"/>
    </location>
    <ligand>
        <name>K(+)</name>
        <dbReference type="ChEBI" id="CHEBI:29103"/>
    </ligand>
</feature>
<dbReference type="Pfam" id="PF01256">
    <property type="entry name" value="Carb_kinase"/>
    <property type="match status" value="1"/>
</dbReference>
<keyword evidence="9 18" id="KW-0630">Potassium</keyword>
<dbReference type="GO" id="GO:0005524">
    <property type="term" value="F:ATP binding"/>
    <property type="evidence" value="ECO:0007669"/>
    <property type="project" value="UniProtKB-UniRule"/>
</dbReference>
<dbReference type="HAMAP" id="MF_01965">
    <property type="entry name" value="NADHX_dehydratase"/>
    <property type="match status" value="1"/>
</dbReference>
<dbReference type="PIRSF" id="PIRSF017184">
    <property type="entry name" value="Nnr"/>
    <property type="match status" value="1"/>
</dbReference>
<keyword evidence="23" id="KW-1185">Reference proteome</keyword>
<comment type="catalytic activity">
    <reaction evidence="15 17 19">
        <text>(6S)-NADHX + ADP = AMP + phosphate + NADH + H(+)</text>
        <dbReference type="Rhea" id="RHEA:32223"/>
        <dbReference type="ChEBI" id="CHEBI:15378"/>
        <dbReference type="ChEBI" id="CHEBI:43474"/>
        <dbReference type="ChEBI" id="CHEBI:57945"/>
        <dbReference type="ChEBI" id="CHEBI:64074"/>
        <dbReference type="ChEBI" id="CHEBI:456215"/>
        <dbReference type="ChEBI" id="CHEBI:456216"/>
        <dbReference type="EC" id="4.2.1.136"/>
    </reaction>
</comment>
<dbReference type="GO" id="GO:0046872">
    <property type="term" value="F:metal ion binding"/>
    <property type="evidence" value="ECO:0007669"/>
    <property type="project" value="UniProtKB-UniRule"/>
</dbReference>
<evidence type="ECO:0000256" key="1">
    <source>
        <dbReference type="ARBA" id="ARBA00000013"/>
    </source>
</evidence>
<feature type="domain" description="YjeF C-terminal" evidence="20">
    <location>
        <begin position="213"/>
        <end position="472"/>
    </location>
</feature>
<feature type="binding site" evidence="17">
    <location>
        <position position="246"/>
    </location>
    <ligand>
        <name>(6S)-NADPHX</name>
        <dbReference type="ChEBI" id="CHEBI:64076"/>
    </ligand>
</feature>
<gene>
    <name evidence="17" type="primary">nnrD</name>
    <name evidence="18" type="synonym">nnrE</name>
    <name evidence="22" type="ORF">HHL27_14505</name>
</gene>
<dbReference type="InterPro" id="IPR017953">
    <property type="entry name" value="Carbohydrate_kinase_pred_CS"/>
</dbReference>
<evidence type="ECO:0000256" key="17">
    <source>
        <dbReference type="HAMAP-Rule" id="MF_01965"/>
    </source>
</evidence>
<dbReference type="EC" id="4.2.1.136" evidence="19"/>
<evidence type="ECO:0000256" key="13">
    <source>
        <dbReference type="ARBA" id="ARBA00023268"/>
    </source>
</evidence>
<feature type="binding site" evidence="18">
    <location>
        <position position="121"/>
    </location>
    <ligand>
        <name>K(+)</name>
        <dbReference type="ChEBI" id="CHEBI:29103"/>
    </ligand>
</feature>
<feature type="binding site" evidence="18">
    <location>
        <begin position="125"/>
        <end position="131"/>
    </location>
    <ligand>
        <name>(6S)-NADPHX</name>
        <dbReference type="ChEBI" id="CHEBI:64076"/>
    </ligand>
</feature>
<dbReference type="SUPFAM" id="SSF64153">
    <property type="entry name" value="YjeF N-terminal domain-like"/>
    <property type="match status" value="1"/>
</dbReference>
<comment type="similarity">
    <text evidence="4 19">In the C-terminal section; belongs to the NnrD/CARKD family.</text>
</comment>
<comment type="function">
    <text evidence="14 19">Bifunctional enzyme that catalyzes the epimerization of the S- and R-forms of NAD(P)HX and the dehydration of the S-form of NAD(P)HX at the expense of ADP, which is converted to AMP. This allows the repair of both epimers of NAD(P)HX, a damaged form of NAD(P)H that is a result of enzymatic or heat-dependent hydration.</text>
</comment>
<keyword evidence="5 18" id="KW-0479">Metal-binding</keyword>
<evidence type="ECO:0000313" key="23">
    <source>
        <dbReference type="Proteomes" id="UP000583556"/>
    </source>
</evidence>
<evidence type="ECO:0000256" key="10">
    <source>
        <dbReference type="ARBA" id="ARBA00023027"/>
    </source>
</evidence>
<dbReference type="AlphaFoldDB" id="A0A7Y0GBQ5"/>
<dbReference type="PANTHER" id="PTHR12592:SF0">
    <property type="entry name" value="ATP-DEPENDENT (S)-NAD(P)H-HYDRATE DEHYDRATASE"/>
    <property type="match status" value="1"/>
</dbReference>
<dbReference type="InterPro" id="IPR004443">
    <property type="entry name" value="YjeF_N_dom"/>
</dbReference>
<accession>A0A7Y0GBQ5</accession>
<feature type="binding site" evidence="17">
    <location>
        <position position="418"/>
    </location>
    <ligand>
        <name>(6S)-NADPHX</name>
        <dbReference type="ChEBI" id="CHEBI:64076"/>
    </ligand>
</feature>
<dbReference type="PROSITE" id="PS51385">
    <property type="entry name" value="YJEF_N"/>
    <property type="match status" value="1"/>
</dbReference>
<evidence type="ECO:0000256" key="5">
    <source>
        <dbReference type="ARBA" id="ARBA00022723"/>
    </source>
</evidence>
<comment type="caution">
    <text evidence="18">Lacks conserved residue(s) required for the propagation of feature annotation.</text>
</comment>
<evidence type="ECO:0000256" key="19">
    <source>
        <dbReference type="PIRNR" id="PIRNR017184"/>
    </source>
</evidence>
<evidence type="ECO:0000256" key="14">
    <source>
        <dbReference type="ARBA" id="ARBA00025153"/>
    </source>
</evidence>
<sequence length="474" mass="48992">MTQPRDVTLSQILTVAQMRAAEDELVAGGLSVEALMEVAGRGAGEYVRRLAAGRSVTVLCGPGNNGGDGYVIARHLMEHGNPVTVVAAREPATAAAINARHLFEGNVTDGHVIVSGDVFVDCLFGSGLSRALPEDLLALVKGLSAAHHLTVAVDLPSGIESDSGAPLNHDLPQNDVTIALGAWKQAHWTMPACANMGVLRLVDIGVTLRQNAPRLLLRPRFQAPAPDAHKYRRGLLGIVSGAMPGASILSATAALRVGAGYVKLLHPDSRLAACVAPLPELVTTAGAIDDLVSDPRLAALLLGPGLGRDDTARRHLETVVTRGVPTVLDADALMLLGPDIPLKAPTILTPHEGEMAALERAFLLPANGTRLHRAKALAKQARATVVLKGPDSIVVDASGRVVVAPRASSWLSSAGTGDVLAGLIASRLAVHGETLRAACEGVWLHGEAARLCGPAFTSNELAQAAGRALAGALA</sequence>
<evidence type="ECO:0000256" key="2">
    <source>
        <dbReference type="ARBA" id="ARBA00000909"/>
    </source>
</evidence>
<feature type="binding site" evidence="17">
    <location>
        <position position="305"/>
    </location>
    <ligand>
        <name>(6S)-NADPHX</name>
        <dbReference type="ChEBI" id="CHEBI:64076"/>
    </ligand>
</feature>
<evidence type="ECO:0000256" key="12">
    <source>
        <dbReference type="ARBA" id="ARBA00023239"/>
    </source>
</evidence>
<feature type="binding site" evidence="18">
    <location>
        <begin position="64"/>
        <end position="68"/>
    </location>
    <ligand>
        <name>(6S)-NADPHX</name>
        <dbReference type="ChEBI" id="CHEBI:64076"/>
    </ligand>
</feature>
<keyword evidence="8 17" id="KW-0521">NADP</keyword>
<dbReference type="Proteomes" id="UP000583556">
    <property type="component" value="Unassembled WGS sequence"/>
</dbReference>
<evidence type="ECO:0000256" key="11">
    <source>
        <dbReference type="ARBA" id="ARBA00023235"/>
    </source>
</evidence>
<keyword evidence="13" id="KW-0511">Multifunctional enzyme</keyword>
<dbReference type="InterPro" id="IPR000631">
    <property type="entry name" value="CARKD"/>
</dbReference>
<comment type="catalytic activity">
    <reaction evidence="1 18 19">
        <text>(6R)-NADHX = (6S)-NADHX</text>
        <dbReference type="Rhea" id="RHEA:32215"/>
        <dbReference type="ChEBI" id="CHEBI:64074"/>
        <dbReference type="ChEBI" id="CHEBI:64075"/>
        <dbReference type="EC" id="5.1.99.6"/>
    </reaction>
</comment>
<dbReference type="Pfam" id="PF03853">
    <property type="entry name" value="YjeF_N"/>
    <property type="match status" value="1"/>
</dbReference>
<dbReference type="CDD" id="cd01171">
    <property type="entry name" value="YXKO-related"/>
    <property type="match status" value="1"/>
</dbReference>
<dbReference type="EMBL" id="JABBGM010000006">
    <property type="protein sequence ID" value="NML94882.1"/>
    <property type="molecule type" value="Genomic_DNA"/>
</dbReference>
<comment type="subunit">
    <text evidence="17">Homotetramer.</text>
</comment>
<dbReference type="InterPro" id="IPR036652">
    <property type="entry name" value="YjeF_N_dom_sf"/>
</dbReference>
<dbReference type="InterPro" id="IPR030677">
    <property type="entry name" value="Nnr"/>
</dbReference>
<dbReference type="Gene3D" id="3.40.50.10260">
    <property type="entry name" value="YjeF N-terminal domain"/>
    <property type="match status" value="1"/>
</dbReference>
<feature type="binding site" evidence="18">
    <location>
        <position position="65"/>
    </location>
    <ligand>
        <name>K(+)</name>
        <dbReference type="ChEBI" id="CHEBI:29103"/>
    </ligand>
</feature>
<dbReference type="SUPFAM" id="SSF53613">
    <property type="entry name" value="Ribokinase-like"/>
    <property type="match status" value="1"/>
</dbReference>
<feature type="binding site" evidence="18">
    <location>
        <position position="154"/>
    </location>
    <ligand>
        <name>(6S)-NADPHX</name>
        <dbReference type="ChEBI" id="CHEBI:64076"/>
    </ligand>
</feature>
<proteinExistence type="inferred from homology"/>
<evidence type="ECO:0000256" key="6">
    <source>
        <dbReference type="ARBA" id="ARBA00022741"/>
    </source>
</evidence>
<dbReference type="PROSITE" id="PS01050">
    <property type="entry name" value="YJEF_C_2"/>
    <property type="match status" value="1"/>
</dbReference>
<evidence type="ECO:0000256" key="9">
    <source>
        <dbReference type="ARBA" id="ARBA00022958"/>
    </source>
</evidence>
<dbReference type="GO" id="GO:0052856">
    <property type="term" value="F:NAD(P)HX epimerase activity"/>
    <property type="evidence" value="ECO:0007669"/>
    <property type="project" value="UniProtKB-UniRule"/>
</dbReference>
<feature type="domain" description="YjeF N-terminal" evidence="21">
    <location>
        <begin position="18"/>
        <end position="212"/>
    </location>
</feature>
<dbReference type="InterPro" id="IPR029056">
    <property type="entry name" value="Ribokinase-like"/>
</dbReference>
<dbReference type="GO" id="GO:0046496">
    <property type="term" value="P:nicotinamide nucleotide metabolic process"/>
    <property type="evidence" value="ECO:0007669"/>
    <property type="project" value="UniProtKB-UniRule"/>
</dbReference>
<keyword evidence="10 17" id="KW-0520">NAD</keyword>
<evidence type="ECO:0000256" key="3">
    <source>
        <dbReference type="ARBA" id="ARBA00006001"/>
    </source>
</evidence>
<feature type="binding site" evidence="17">
    <location>
        <position position="351"/>
    </location>
    <ligand>
        <name>(6S)-NADPHX</name>
        <dbReference type="ChEBI" id="CHEBI:64076"/>
    </ligand>
</feature>
<comment type="caution">
    <text evidence="22">The sequence shown here is derived from an EMBL/GenBank/DDBJ whole genome shotgun (WGS) entry which is preliminary data.</text>
</comment>
<dbReference type="HAMAP" id="MF_01966">
    <property type="entry name" value="NADHX_epimerase"/>
    <property type="match status" value="1"/>
</dbReference>
<dbReference type="RefSeq" id="WP_169494162.1">
    <property type="nucleotide sequence ID" value="NZ_JABBGM010000006.1"/>
</dbReference>
<evidence type="ECO:0000259" key="21">
    <source>
        <dbReference type="PROSITE" id="PS51385"/>
    </source>
</evidence>